<dbReference type="Pfam" id="PF03721">
    <property type="entry name" value="UDPG_MGDP_dh_N"/>
    <property type="match status" value="1"/>
</dbReference>
<keyword evidence="3" id="KW-0520">NAD</keyword>
<dbReference type="InterPro" id="IPR036220">
    <property type="entry name" value="UDP-Glc/GDP-Man_DH_C_sf"/>
</dbReference>
<comment type="caution">
    <text evidence="6">The sequence shown here is derived from an EMBL/GenBank/DDBJ whole genome shotgun (WGS) entry which is preliminary data.</text>
</comment>
<dbReference type="NCBIfam" id="NF011729">
    <property type="entry name" value="PRK15182.1"/>
    <property type="match status" value="1"/>
</dbReference>
<dbReference type="PANTHER" id="PTHR43491:SF2">
    <property type="entry name" value="UDP-N-ACETYL-D-MANNOSAMINE DEHYDROGENASE"/>
    <property type="match status" value="1"/>
</dbReference>
<organism evidence="6 7">
    <name type="scientific">Rhodanobacter soli</name>
    <dbReference type="NCBI Taxonomy" id="590609"/>
    <lineage>
        <taxon>Bacteria</taxon>
        <taxon>Pseudomonadati</taxon>
        <taxon>Pseudomonadota</taxon>
        <taxon>Gammaproteobacteria</taxon>
        <taxon>Lysobacterales</taxon>
        <taxon>Rhodanobacteraceae</taxon>
        <taxon>Rhodanobacter</taxon>
    </lineage>
</organism>
<evidence type="ECO:0000313" key="7">
    <source>
        <dbReference type="Proteomes" id="UP001549251"/>
    </source>
</evidence>
<dbReference type="EC" id="1.1.1.-" evidence="6"/>
<dbReference type="NCBIfam" id="TIGR03026">
    <property type="entry name" value="NDP-sugDHase"/>
    <property type="match status" value="1"/>
</dbReference>
<evidence type="ECO:0000256" key="3">
    <source>
        <dbReference type="ARBA" id="ARBA00023027"/>
    </source>
</evidence>
<dbReference type="InterPro" id="IPR017476">
    <property type="entry name" value="UDP-Glc/GDP-Man"/>
</dbReference>
<dbReference type="SUPFAM" id="SSF48179">
    <property type="entry name" value="6-phosphogluconate dehydrogenase C-terminal domain-like"/>
    <property type="match status" value="1"/>
</dbReference>
<accession>A0ABV2PZI2</accession>
<evidence type="ECO:0000256" key="2">
    <source>
        <dbReference type="ARBA" id="ARBA00023002"/>
    </source>
</evidence>
<keyword evidence="7" id="KW-1185">Reference proteome</keyword>
<dbReference type="GO" id="GO:0047004">
    <property type="term" value="F:UDP-N-acetylglucosamine 6-dehydrogenase activity"/>
    <property type="evidence" value="ECO:0007669"/>
    <property type="project" value="UniProtKB-EC"/>
</dbReference>
<dbReference type="InterPro" id="IPR008927">
    <property type="entry name" value="6-PGluconate_DH-like_C_sf"/>
</dbReference>
<dbReference type="SUPFAM" id="SSF51735">
    <property type="entry name" value="NAD(P)-binding Rossmann-fold domains"/>
    <property type="match status" value="1"/>
</dbReference>
<dbReference type="Gene3D" id="3.40.50.720">
    <property type="entry name" value="NAD(P)-binding Rossmann-like Domain"/>
    <property type="match status" value="2"/>
</dbReference>
<evidence type="ECO:0000313" key="6">
    <source>
        <dbReference type="EMBL" id="MET4570442.1"/>
    </source>
</evidence>
<dbReference type="InterPro" id="IPR014027">
    <property type="entry name" value="UDP-Glc/GDP-Man_DH_C"/>
</dbReference>
<reference evidence="6 7" key="1">
    <citation type="submission" date="2024-06" db="EMBL/GenBank/DDBJ databases">
        <title>Sorghum-associated microbial communities from plants grown in Nebraska, USA.</title>
        <authorList>
            <person name="Schachtman D."/>
        </authorList>
    </citation>
    <scope>NUCLEOTIDE SEQUENCE [LARGE SCALE GENOMIC DNA]</scope>
    <source>
        <strain evidence="6 7">1757</strain>
    </source>
</reference>
<evidence type="ECO:0000259" key="5">
    <source>
        <dbReference type="SMART" id="SM00984"/>
    </source>
</evidence>
<name>A0ABV2PZI2_9GAMM</name>
<dbReference type="PIRSF" id="PIRSF000124">
    <property type="entry name" value="UDPglc_GDPman_dh"/>
    <property type="match status" value="1"/>
</dbReference>
<dbReference type="InterPro" id="IPR014026">
    <property type="entry name" value="UDP-Glc/GDP-Man_DH_dimer"/>
</dbReference>
<dbReference type="EMBL" id="JBEPSD010000002">
    <property type="protein sequence ID" value="MET4570442.1"/>
    <property type="molecule type" value="Genomic_DNA"/>
</dbReference>
<dbReference type="InterPro" id="IPR036291">
    <property type="entry name" value="NAD(P)-bd_dom_sf"/>
</dbReference>
<dbReference type="Pfam" id="PF00984">
    <property type="entry name" value="UDPG_MGDP_dh"/>
    <property type="match status" value="1"/>
</dbReference>
<sequence>MLQCFSGGPVAHKASFSLPFRLLERYWRFGSNCGQIRIYVHPNHAPPRWPSKSTRDDCMRKLENTKLAIVGLGYVGLPLAVEFGKRYDTVGFDINKARIDELAAGRDNTLEVDAAELADATHLRFSAELEDLRDRNFYIVTVPTPIDVAKRPDLTPLIKASETLSRVLKPGDVVVYESTVYPGCTEEICIPILEKGSGLVYNRDFFAGYSPERINPGDKQHRVTSIRKVTSGSTPETADFVDQLYGSVITAGTYRASSLKVAEAAKVIENTQRDLNIALVNDLAILFNKLGIDTLEVLQAAGTKWNFLPFRPGLVGGHCISVDPYYLTHKAQAVGHHSDVILAGRRTNDGMGPYIAGEVIRLMVRKGINPVQARVLILGLAFKENCPDLRNTRVVDIVLALRGYNADVDVHDPWINAAEAEHEYAITPVAQPQADSYDAVIVAVGHQQFVDMGPAGIRALGKAASVIYDVKCLLPREAVDGRL</sequence>
<dbReference type="PANTHER" id="PTHR43491">
    <property type="entry name" value="UDP-N-ACETYL-D-MANNOSAMINE DEHYDROGENASE"/>
    <property type="match status" value="1"/>
</dbReference>
<dbReference type="Proteomes" id="UP001549251">
    <property type="component" value="Unassembled WGS sequence"/>
</dbReference>
<dbReference type="PIRSF" id="PIRSF500136">
    <property type="entry name" value="UDP_ManNAc_DH"/>
    <property type="match status" value="1"/>
</dbReference>
<evidence type="ECO:0000256" key="4">
    <source>
        <dbReference type="PIRNR" id="PIRNR000124"/>
    </source>
</evidence>
<dbReference type="SMART" id="SM00984">
    <property type="entry name" value="UDPG_MGDP_dh_C"/>
    <property type="match status" value="1"/>
</dbReference>
<keyword evidence="2 6" id="KW-0560">Oxidoreductase</keyword>
<proteinExistence type="inferred from homology"/>
<feature type="domain" description="UDP-glucose/GDP-mannose dehydrogenase C-terminal" evidence="5">
    <location>
        <begin position="376"/>
        <end position="476"/>
    </location>
</feature>
<dbReference type="EC" id="1.1.1.136" evidence="6"/>
<dbReference type="Pfam" id="PF03720">
    <property type="entry name" value="UDPG_MGDP_dh_C"/>
    <property type="match status" value="1"/>
</dbReference>
<dbReference type="SUPFAM" id="SSF52413">
    <property type="entry name" value="UDP-glucose/GDP-mannose dehydrogenase C-terminal domain"/>
    <property type="match status" value="1"/>
</dbReference>
<gene>
    <name evidence="6" type="ORF">ABIE04_002803</name>
</gene>
<protein>
    <submittedName>
        <fullName evidence="6">UDP-N-acetyl-D-galactosamine dehydrogenase</fullName>
        <ecNumber evidence="6">1.1.1.-</ecNumber>
        <ecNumber evidence="6">1.1.1.136</ecNumber>
    </submittedName>
</protein>
<comment type="similarity">
    <text evidence="1 4">Belongs to the UDP-glucose/GDP-mannose dehydrogenase family.</text>
</comment>
<evidence type="ECO:0000256" key="1">
    <source>
        <dbReference type="ARBA" id="ARBA00006601"/>
    </source>
</evidence>
<dbReference type="InterPro" id="IPR028359">
    <property type="entry name" value="UDP_ManNAc/GlcNAc_DH"/>
</dbReference>
<dbReference type="InterPro" id="IPR001732">
    <property type="entry name" value="UDP-Glc/GDP-Man_DH_N"/>
</dbReference>